<dbReference type="InterPro" id="IPR058669">
    <property type="entry name" value="TPR_IPO7/11-like"/>
</dbReference>
<evidence type="ECO:0000313" key="6">
    <source>
        <dbReference type="EMBL" id="KAJ3491431.1"/>
    </source>
</evidence>
<dbReference type="InterPro" id="IPR001494">
    <property type="entry name" value="Importin-beta_N"/>
</dbReference>
<dbReference type="SMART" id="SM00913">
    <property type="entry name" value="IBN_N"/>
    <property type="match status" value="1"/>
</dbReference>
<evidence type="ECO:0000313" key="7">
    <source>
        <dbReference type="Proteomes" id="UP001212997"/>
    </source>
</evidence>
<evidence type="ECO:0000259" key="5">
    <source>
        <dbReference type="PROSITE" id="PS50166"/>
    </source>
</evidence>
<accession>A0AAD5VHG6</accession>
<dbReference type="PROSITE" id="PS50166">
    <property type="entry name" value="IMPORTIN_B_NT"/>
    <property type="match status" value="1"/>
</dbReference>
<keyword evidence="7" id="KW-1185">Reference proteome</keyword>
<dbReference type="SUPFAM" id="SSF48371">
    <property type="entry name" value="ARM repeat"/>
    <property type="match status" value="1"/>
</dbReference>
<dbReference type="PANTHER" id="PTHR10997">
    <property type="entry name" value="IMPORTIN-7, 8, 11"/>
    <property type="match status" value="1"/>
</dbReference>
<organism evidence="6 7">
    <name type="scientific">Meripilus lineatus</name>
    <dbReference type="NCBI Taxonomy" id="2056292"/>
    <lineage>
        <taxon>Eukaryota</taxon>
        <taxon>Fungi</taxon>
        <taxon>Dikarya</taxon>
        <taxon>Basidiomycota</taxon>
        <taxon>Agaricomycotina</taxon>
        <taxon>Agaricomycetes</taxon>
        <taxon>Polyporales</taxon>
        <taxon>Meripilaceae</taxon>
        <taxon>Meripilus</taxon>
    </lineage>
</organism>
<reference evidence="6" key="1">
    <citation type="submission" date="2022-07" db="EMBL/GenBank/DDBJ databases">
        <title>Genome Sequence of Physisporinus lineatus.</title>
        <authorList>
            <person name="Buettner E."/>
        </authorList>
    </citation>
    <scope>NUCLEOTIDE SEQUENCE</scope>
    <source>
        <strain evidence="6">VT162</strain>
    </source>
</reference>
<dbReference type="Gene3D" id="1.25.10.10">
    <property type="entry name" value="Leucine-rich Repeat Variant"/>
    <property type="match status" value="1"/>
</dbReference>
<evidence type="ECO:0000256" key="3">
    <source>
        <dbReference type="ARBA" id="ARBA00022448"/>
    </source>
</evidence>
<dbReference type="GO" id="GO:0005829">
    <property type="term" value="C:cytosol"/>
    <property type="evidence" value="ECO:0007669"/>
    <property type="project" value="TreeGrafter"/>
</dbReference>
<feature type="domain" description="Importin N-terminal" evidence="5">
    <location>
        <begin position="39"/>
        <end position="109"/>
    </location>
</feature>
<dbReference type="Pfam" id="PF03810">
    <property type="entry name" value="IBN_N"/>
    <property type="match status" value="1"/>
</dbReference>
<name>A0AAD5VHG6_9APHY</name>
<dbReference type="InterPro" id="IPR011989">
    <property type="entry name" value="ARM-like"/>
</dbReference>
<sequence length="1028" mass="115056">MASRIPTLSSQNVRTVSPEELYNVICDAASLDPSKLKSSSERLKQLLEMAGTCDGLSDIACQRTQPLQIRQQCIIQLKNAVITHWRSRRLLPEDHRVRIRARCLQLLDESDDIIAECNELITSKIARSDYPALWPNLVNDLSNVIQQNISSRYNGGLSNFLPLRRSLEIMNAVMKELSSARMSTGIRNMKQVVEQMHQSLQAYYSTVAPVLNALGPSTISTPRSSEDILLAHLVFKCLAKCAVWLFHRIKDGDGKAQVDPWLRELFQNSVVQLSTLSELRINLLLALRTSQPSLDPITQLNITNLTRHVLLFGKFFKRLQQLDAPRFVLLPGCSDLVLFYWSKVVQATNGSPKLIEDAPTAVFPVRYLVQAMVIFKESLAQWAPVRKDGSPNEQGLSKEFVEEAVKLLVTRFIPLNPSDLEEWVADPEEWVNLEEKENEQWQYELRPCGERVLMTLASQCQDYVVPLLETTWQQVRSQQSADLAGVLQKEALYCAIGRCASRMKGVIPFEEWLATDLVREVRENDPRYPILKRRIAWLVGKWISSECSSPNNTKIWEVLVHLLQDRGPGTDAVVRLTAAVALQECVDTLQFELDTFQPFLPTVVSELIKLQAEADTMESKKRIANSLNTIIERAGTHIVPLVGIIADPLPQLWMAAGDDWLFKASLLGTVSNLITATKEHSAPLCALVVPLVRDSFGPVAKIQLDEDALDLLQTALRNTVTIDSVNGAPGLSELLPLVVSLLSGNLDIINKIVGVVESYCLLDPFRILQAFAVDIFSAARNIIENALAMHAKSCMNTVNLLLQLTPAELWGEALHISGLFVEVVKALDQEKADSTLLMTYIFFMSRIALGNAQVFRELVRKTAPIITVSEEQLYNIILTQWWTKFDNMYEPVHRKLAAMGIAALVATGQPEVLDRLATEICNMWLDVFGEMREAEASAIENNGKPLELYWDQSPETLFQEVEGMPEYGRRTAAYESDPVRTQLLTRFITARLQEAEAACGGGAVLQEKWLSKADPIALDQLKKGLSGA</sequence>
<keyword evidence="3" id="KW-0813">Transport</keyword>
<keyword evidence="4" id="KW-0539">Nucleus</keyword>
<dbReference type="InterPro" id="IPR016024">
    <property type="entry name" value="ARM-type_fold"/>
</dbReference>
<comment type="caution">
    <text evidence="6">The sequence shown here is derived from an EMBL/GenBank/DDBJ whole genome shotgun (WGS) entry which is preliminary data.</text>
</comment>
<dbReference type="GO" id="GO:0005635">
    <property type="term" value="C:nuclear envelope"/>
    <property type="evidence" value="ECO:0007669"/>
    <property type="project" value="TreeGrafter"/>
</dbReference>
<dbReference type="GO" id="GO:0006606">
    <property type="term" value="P:protein import into nucleus"/>
    <property type="evidence" value="ECO:0007669"/>
    <property type="project" value="TreeGrafter"/>
</dbReference>
<gene>
    <name evidence="6" type="ORF">NLI96_g701</name>
</gene>
<dbReference type="EMBL" id="JANAWD010000012">
    <property type="protein sequence ID" value="KAJ3491431.1"/>
    <property type="molecule type" value="Genomic_DNA"/>
</dbReference>
<evidence type="ECO:0000256" key="4">
    <source>
        <dbReference type="ARBA" id="ARBA00023242"/>
    </source>
</evidence>
<proteinExistence type="inferred from homology"/>
<protein>
    <recommendedName>
        <fullName evidence="5">Importin N-terminal domain-containing protein</fullName>
    </recommendedName>
</protein>
<comment type="similarity">
    <text evidence="2">Belongs to the importin beta family.</text>
</comment>
<evidence type="ECO:0000256" key="2">
    <source>
        <dbReference type="ARBA" id="ARBA00007991"/>
    </source>
</evidence>
<dbReference type="PANTHER" id="PTHR10997:SF7">
    <property type="entry name" value="IMPORTIN-11"/>
    <property type="match status" value="1"/>
</dbReference>
<dbReference type="Pfam" id="PF25758">
    <property type="entry name" value="TPR_IPO11"/>
    <property type="match status" value="1"/>
</dbReference>
<dbReference type="GO" id="GO:0031267">
    <property type="term" value="F:small GTPase binding"/>
    <property type="evidence" value="ECO:0007669"/>
    <property type="project" value="InterPro"/>
</dbReference>
<dbReference type="Proteomes" id="UP001212997">
    <property type="component" value="Unassembled WGS sequence"/>
</dbReference>
<dbReference type="AlphaFoldDB" id="A0AAD5VHG6"/>
<comment type="subcellular location">
    <subcellularLocation>
        <location evidence="1">Nucleus</location>
    </subcellularLocation>
</comment>
<evidence type="ECO:0000256" key="1">
    <source>
        <dbReference type="ARBA" id="ARBA00004123"/>
    </source>
</evidence>